<name>A0A6A1VTK3_9ROSI</name>
<gene>
    <name evidence="16" type="ORF">CJ030_MR4G011970</name>
</gene>
<keyword evidence="9" id="KW-0788">Thiol protease</keyword>
<dbReference type="OrthoDB" id="420187at2759"/>
<evidence type="ECO:0000256" key="5">
    <source>
        <dbReference type="ARBA" id="ARBA00022723"/>
    </source>
</evidence>
<evidence type="ECO:0000259" key="15">
    <source>
        <dbReference type="PROSITE" id="PS50865"/>
    </source>
</evidence>
<dbReference type="InterPro" id="IPR038765">
    <property type="entry name" value="Papain-like_cys_pep_sf"/>
</dbReference>
<dbReference type="GO" id="GO:0004843">
    <property type="term" value="F:cysteine-type deubiquitinase activity"/>
    <property type="evidence" value="ECO:0007669"/>
    <property type="project" value="UniProtKB-EC"/>
</dbReference>
<dbReference type="InterPro" id="IPR050164">
    <property type="entry name" value="Peptidase_C19"/>
</dbReference>
<dbReference type="CDD" id="cd02661">
    <property type="entry name" value="Peptidase_C19E"/>
    <property type="match status" value="1"/>
</dbReference>
<dbReference type="InterPro" id="IPR002893">
    <property type="entry name" value="Znf_MYND"/>
</dbReference>
<keyword evidence="6 11" id="KW-0863">Zinc-finger</keyword>
<dbReference type="Pfam" id="PF00443">
    <property type="entry name" value="UCH"/>
    <property type="match status" value="1"/>
</dbReference>
<keyword evidence="5" id="KW-0479">Metal-binding</keyword>
<dbReference type="EMBL" id="RXIC02000022">
    <property type="protein sequence ID" value="KAB1216153.1"/>
    <property type="molecule type" value="Genomic_DNA"/>
</dbReference>
<evidence type="ECO:0000313" key="16">
    <source>
        <dbReference type="EMBL" id="KAB1216153.1"/>
    </source>
</evidence>
<dbReference type="PROSITE" id="PS00972">
    <property type="entry name" value="USP_1"/>
    <property type="match status" value="1"/>
</dbReference>
<dbReference type="PANTHER" id="PTHR24006">
    <property type="entry name" value="UBIQUITIN CARBOXYL-TERMINAL HYDROLASE"/>
    <property type="match status" value="1"/>
</dbReference>
<protein>
    <recommendedName>
        <fullName evidence="3">ubiquitinyl hydrolase 1</fullName>
        <ecNumber evidence="3">3.4.19.12</ecNumber>
    </recommendedName>
</protein>
<keyword evidence="7" id="KW-0833">Ubl conjugation pathway</keyword>
<evidence type="ECO:0000313" key="17">
    <source>
        <dbReference type="Proteomes" id="UP000516437"/>
    </source>
</evidence>
<evidence type="ECO:0000256" key="13">
    <source>
        <dbReference type="SAM" id="Phobius"/>
    </source>
</evidence>
<evidence type="ECO:0000256" key="8">
    <source>
        <dbReference type="ARBA" id="ARBA00022801"/>
    </source>
</evidence>
<dbReference type="InterPro" id="IPR001394">
    <property type="entry name" value="Peptidase_C19_UCH"/>
</dbReference>
<evidence type="ECO:0000256" key="2">
    <source>
        <dbReference type="ARBA" id="ARBA00009085"/>
    </source>
</evidence>
<comment type="similarity">
    <text evidence="2">Belongs to the peptidase C19 family.</text>
</comment>
<dbReference type="Proteomes" id="UP000516437">
    <property type="component" value="Chromosome 4"/>
</dbReference>
<dbReference type="InterPro" id="IPR028889">
    <property type="entry name" value="USP"/>
</dbReference>
<dbReference type="AlphaFoldDB" id="A0A6A1VTK3"/>
<feature type="domain" description="MYND-type" evidence="15">
    <location>
        <begin position="76"/>
        <end position="113"/>
    </location>
</feature>
<dbReference type="PROSITE" id="PS50865">
    <property type="entry name" value="ZF_MYND_2"/>
    <property type="match status" value="1"/>
</dbReference>
<dbReference type="InterPro" id="IPR018200">
    <property type="entry name" value="USP_CS"/>
</dbReference>
<evidence type="ECO:0000256" key="4">
    <source>
        <dbReference type="ARBA" id="ARBA00022670"/>
    </source>
</evidence>
<dbReference type="GO" id="GO:0016579">
    <property type="term" value="P:protein deubiquitination"/>
    <property type="evidence" value="ECO:0007669"/>
    <property type="project" value="InterPro"/>
</dbReference>
<dbReference type="EC" id="3.4.19.12" evidence="3"/>
<feature type="compositionally biased region" description="Polar residues" evidence="12">
    <location>
        <begin position="893"/>
        <end position="918"/>
    </location>
</feature>
<keyword evidence="13" id="KW-0472">Membrane</keyword>
<dbReference type="FunFam" id="6.10.140.2220:FF:000006">
    <property type="entry name" value="Ubiquitin carboxyl-terminal hydrolase 15"/>
    <property type="match status" value="1"/>
</dbReference>
<feature type="transmembrane region" description="Helical" evidence="13">
    <location>
        <begin position="7"/>
        <end position="27"/>
    </location>
</feature>
<feature type="domain" description="USP" evidence="14">
    <location>
        <begin position="469"/>
        <end position="832"/>
    </location>
</feature>
<keyword evidence="13" id="KW-1133">Transmembrane helix</keyword>
<evidence type="ECO:0000256" key="7">
    <source>
        <dbReference type="ARBA" id="ARBA00022786"/>
    </source>
</evidence>
<feature type="region of interest" description="Disordered" evidence="12">
    <location>
        <begin position="890"/>
        <end position="918"/>
    </location>
</feature>
<keyword evidence="10" id="KW-0862">Zinc</keyword>
<dbReference type="Gene3D" id="6.10.140.2220">
    <property type="match status" value="1"/>
</dbReference>
<dbReference type="SUPFAM" id="SSF144232">
    <property type="entry name" value="HIT/MYND zinc finger-like"/>
    <property type="match status" value="1"/>
</dbReference>
<evidence type="ECO:0000256" key="11">
    <source>
        <dbReference type="PROSITE-ProRule" id="PRU00134"/>
    </source>
</evidence>
<dbReference type="GO" id="GO:0006508">
    <property type="term" value="P:proteolysis"/>
    <property type="evidence" value="ECO:0007669"/>
    <property type="project" value="UniProtKB-KW"/>
</dbReference>
<keyword evidence="13" id="KW-0812">Transmembrane</keyword>
<comment type="caution">
    <text evidence="16">The sequence shown here is derived from an EMBL/GenBank/DDBJ whole genome shotgun (WGS) entry which is preliminary data.</text>
</comment>
<evidence type="ECO:0000256" key="3">
    <source>
        <dbReference type="ARBA" id="ARBA00012759"/>
    </source>
</evidence>
<evidence type="ECO:0000256" key="9">
    <source>
        <dbReference type="ARBA" id="ARBA00022807"/>
    </source>
</evidence>
<dbReference type="GO" id="GO:0005634">
    <property type="term" value="C:nucleus"/>
    <property type="evidence" value="ECO:0007669"/>
    <property type="project" value="TreeGrafter"/>
</dbReference>
<dbReference type="Pfam" id="PF01753">
    <property type="entry name" value="zf-MYND"/>
    <property type="match status" value="1"/>
</dbReference>
<dbReference type="SUPFAM" id="SSF54001">
    <property type="entry name" value="Cysteine proteinases"/>
    <property type="match status" value="1"/>
</dbReference>
<dbReference type="PROSITE" id="PS50235">
    <property type="entry name" value="USP_3"/>
    <property type="match status" value="1"/>
</dbReference>
<evidence type="ECO:0000259" key="14">
    <source>
        <dbReference type="PROSITE" id="PS50235"/>
    </source>
</evidence>
<evidence type="ECO:0000256" key="6">
    <source>
        <dbReference type="ARBA" id="ARBA00022771"/>
    </source>
</evidence>
<dbReference type="GO" id="GO:0008270">
    <property type="term" value="F:zinc ion binding"/>
    <property type="evidence" value="ECO:0007669"/>
    <property type="project" value="UniProtKB-KW"/>
</dbReference>
<proteinExistence type="inferred from homology"/>
<keyword evidence="4" id="KW-0645">Protease</keyword>
<feature type="region of interest" description="Disordered" evidence="12">
    <location>
        <begin position="242"/>
        <end position="267"/>
    </location>
</feature>
<dbReference type="FunFam" id="3.90.70.10:FF:000026">
    <property type="entry name" value="Ubiquitin carboxyl-terminal hydrolase 15"/>
    <property type="match status" value="1"/>
</dbReference>
<keyword evidence="8 16" id="KW-0378">Hydrolase</keyword>
<evidence type="ECO:0000256" key="12">
    <source>
        <dbReference type="SAM" id="MobiDB-lite"/>
    </source>
</evidence>
<evidence type="ECO:0000256" key="1">
    <source>
        <dbReference type="ARBA" id="ARBA00000707"/>
    </source>
</evidence>
<dbReference type="PANTHER" id="PTHR24006:SF685">
    <property type="entry name" value="UBIQUITIN CARBOXYL-TERMINAL HYDROLASE 15"/>
    <property type="match status" value="1"/>
</dbReference>
<dbReference type="Gene3D" id="3.90.70.10">
    <property type="entry name" value="Cysteine proteinases"/>
    <property type="match status" value="1"/>
</dbReference>
<reference evidence="16 17" key="1">
    <citation type="journal article" date="2019" name="Plant Biotechnol. J.">
        <title>The red bayberry genome and genetic basis of sex determination.</title>
        <authorList>
            <person name="Jia H.M."/>
            <person name="Jia H.J."/>
            <person name="Cai Q.L."/>
            <person name="Wang Y."/>
            <person name="Zhao H.B."/>
            <person name="Yang W.F."/>
            <person name="Wang G.Y."/>
            <person name="Li Y.H."/>
            <person name="Zhan D.L."/>
            <person name="Shen Y.T."/>
            <person name="Niu Q.F."/>
            <person name="Chang L."/>
            <person name="Qiu J."/>
            <person name="Zhao L."/>
            <person name="Xie H.B."/>
            <person name="Fu W.Y."/>
            <person name="Jin J."/>
            <person name="Li X.W."/>
            <person name="Jiao Y."/>
            <person name="Zhou C.C."/>
            <person name="Tu T."/>
            <person name="Chai C.Y."/>
            <person name="Gao J.L."/>
            <person name="Fan L.J."/>
            <person name="van de Weg E."/>
            <person name="Wang J.Y."/>
            <person name="Gao Z.S."/>
        </authorList>
    </citation>
    <scope>NUCLEOTIDE SEQUENCE [LARGE SCALE GENOMIC DNA]</scope>
    <source>
        <tissue evidence="16">Leaves</tissue>
    </source>
</reference>
<sequence>MFEPREADIPVLFLVLVVLPLVAYILLGKWSEAAKKRERISLLAQVAAEEALNAEAMAAGNAIPLMSSSTSGLHMCARCFAPATTRCARCKSVRYCSGKCQIIHWRKVHRQECEQLETSNSSSSVKTVSVEESLHERVSFNDRMNSQFLGYKINALEKVTSDDTTYPSLSIDISAAADCSAIGTSKIPSLERTVDNLFSRKSHSEMFTGEDKDVYYKEEQSKTRGTPSITFNIISSKEAFMRNRSRNSDSVPSEVESSRNRYFNGSNGYVHGQAAAGSTMHKSDRYKSQHGSMFEPRNTCGFSTSSYLRRDGNAPDTREEYDAYGKQKLENNFDTGYFNCSSEMTATTESVKAESGSYSVQTKIYSLPKSRMQVSGEQYGAVAERKGQLSSESSQTELGRARDILAAQGSDGVAKTGSIKMVGLRKSSECTRKDAPITNGKRNKKSKMLFPYEEFLEFFQCEVYDLSPRGLLNCGNSCYANAILQCLTCTKPLIIYLLRRLHSRACCGKDWCLMCELEQHVMMLTESGGPLSPSRILLHIQSINSQIGDGSQEDAHEFLRFLIASMQSICLEGLGGENKVDPRLQETTFIQHVFGGRLRSKVKCMLCQHESERYENIMDLTLEIFGWVESLEDALTQFTTAEDLDGENMYRCGRCAAYVRARKQLSIHEAPNILTIVLKRFQEGKYGKINKWITFPEMLDMIPYMTGTGDIPPLYMLYAVVVHLDSLNASFSGHYVSYVKDMEGNWFRIDDIEDKIIWKETKVTVHSNVGVLSLSSKRWMSCSEFTVLLGQLNVVARKIGFIELGSIFSSVQPVSMSQVMSEGAYILFYMRSCPRPQRTYTDKAVLRKGPDCAKYCISKTRQVPDSAKYCVSKTQKPAKPEESRACSHYVGLESSTTPKPDVTSSSTKHTSNGTLRRSTSRNVLPVMGACTEPVCLKFSDAMSSDWSLFTSSDEASFTTESTRDSFSTVDYVDTWNMDTSSIFDISNAPRYCRNSASYRQFSIHRPRARFLSEQKSHILDSYLSTQPLNKSQKQGFSNRLADPSNEFSSESHCCTSVKYGSNPIHGLDRTSCHCKV</sequence>
<dbReference type="GO" id="GO:0005829">
    <property type="term" value="C:cytosol"/>
    <property type="evidence" value="ECO:0007669"/>
    <property type="project" value="TreeGrafter"/>
</dbReference>
<evidence type="ECO:0000256" key="10">
    <source>
        <dbReference type="ARBA" id="ARBA00022833"/>
    </source>
</evidence>
<comment type="catalytic activity">
    <reaction evidence="1">
        <text>Thiol-dependent hydrolysis of ester, thioester, amide, peptide and isopeptide bonds formed by the C-terminal Gly of ubiquitin (a 76-residue protein attached to proteins as an intracellular targeting signal).</text>
        <dbReference type="EC" id="3.4.19.12"/>
    </reaction>
</comment>
<keyword evidence="17" id="KW-1185">Reference proteome</keyword>
<accession>A0A6A1VTK3</accession>
<organism evidence="16 17">
    <name type="scientific">Morella rubra</name>
    <name type="common">Chinese bayberry</name>
    <dbReference type="NCBI Taxonomy" id="262757"/>
    <lineage>
        <taxon>Eukaryota</taxon>
        <taxon>Viridiplantae</taxon>
        <taxon>Streptophyta</taxon>
        <taxon>Embryophyta</taxon>
        <taxon>Tracheophyta</taxon>
        <taxon>Spermatophyta</taxon>
        <taxon>Magnoliopsida</taxon>
        <taxon>eudicotyledons</taxon>
        <taxon>Gunneridae</taxon>
        <taxon>Pentapetalae</taxon>
        <taxon>rosids</taxon>
        <taxon>fabids</taxon>
        <taxon>Fagales</taxon>
        <taxon>Myricaceae</taxon>
        <taxon>Morella</taxon>
    </lineage>
</organism>